<dbReference type="CDD" id="cd13585">
    <property type="entry name" value="PBP2_TMBP_like"/>
    <property type="match status" value="1"/>
</dbReference>
<evidence type="ECO:0000256" key="2">
    <source>
        <dbReference type="ARBA" id="ARBA00008520"/>
    </source>
</evidence>
<evidence type="ECO:0000313" key="6">
    <source>
        <dbReference type="Proteomes" id="UP000198983"/>
    </source>
</evidence>
<evidence type="ECO:0000256" key="3">
    <source>
        <dbReference type="ARBA" id="ARBA00022448"/>
    </source>
</evidence>
<dbReference type="Proteomes" id="UP000198983">
    <property type="component" value="Chromosome I"/>
</dbReference>
<dbReference type="PANTHER" id="PTHR43649">
    <property type="entry name" value="ARABINOSE-BINDING PROTEIN-RELATED"/>
    <property type="match status" value="1"/>
</dbReference>
<dbReference type="Pfam" id="PF01547">
    <property type="entry name" value="SBP_bac_1"/>
    <property type="match status" value="1"/>
</dbReference>
<dbReference type="Gene3D" id="3.40.190.10">
    <property type="entry name" value="Periplasmic binding protein-like II"/>
    <property type="match status" value="1"/>
</dbReference>
<dbReference type="PANTHER" id="PTHR43649:SF31">
    <property type="entry name" value="SN-GLYCEROL-3-PHOSPHATE-BINDING PERIPLASMIC PROTEIN UGPB"/>
    <property type="match status" value="1"/>
</dbReference>
<evidence type="ECO:0000256" key="4">
    <source>
        <dbReference type="ARBA" id="ARBA00022729"/>
    </source>
</evidence>
<reference evidence="5 6" key="1">
    <citation type="submission" date="2016-10" db="EMBL/GenBank/DDBJ databases">
        <authorList>
            <person name="de Groot N.N."/>
        </authorList>
    </citation>
    <scope>NUCLEOTIDE SEQUENCE [LARGE SCALE GENOMIC DNA]</scope>
    <source>
        <strain evidence="5 6">DSM 22024</strain>
    </source>
</reference>
<dbReference type="GO" id="GO:0030313">
    <property type="term" value="C:cell envelope"/>
    <property type="evidence" value="ECO:0007669"/>
    <property type="project" value="UniProtKB-SubCell"/>
</dbReference>
<gene>
    <name evidence="5" type="ORF">SAMN04489717_4532</name>
</gene>
<proteinExistence type="inferred from homology"/>
<dbReference type="RefSeq" id="WP_092655618.1">
    <property type="nucleotide sequence ID" value="NZ_LT629732.1"/>
</dbReference>
<comment type="similarity">
    <text evidence="2">Belongs to the bacterial solute-binding protein 1 family.</text>
</comment>
<evidence type="ECO:0000313" key="5">
    <source>
        <dbReference type="EMBL" id="SDS96859.1"/>
    </source>
</evidence>
<dbReference type="InterPro" id="IPR006311">
    <property type="entry name" value="TAT_signal"/>
</dbReference>
<comment type="subcellular location">
    <subcellularLocation>
        <location evidence="1">Cell envelope</location>
    </subcellularLocation>
</comment>
<dbReference type="STRING" id="117157.SAMN04489717_4532"/>
<dbReference type="PROSITE" id="PS51318">
    <property type="entry name" value="TAT"/>
    <property type="match status" value="1"/>
</dbReference>
<dbReference type="SUPFAM" id="SSF53850">
    <property type="entry name" value="Periplasmic binding protein-like II"/>
    <property type="match status" value="1"/>
</dbReference>
<protein>
    <submittedName>
        <fullName evidence="5">Carbohydrate ABC transporter substrate-binding protein, CUT1 family</fullName>
    </submittedName>
</protein>
<evidence type="ECO:0000256" key="1">
    <source>
        <dbReference type="ARBA" id="ARBA00004196"/>
    </source>
</evidence>
<dbReference type="InterPro" id="IPR050490">
    <property type="entry name" value="Bact_solute-bd_prot1"/>
</dbReference>
<keyword evidence="6" id="KW-1185">Reference proteome</keyword>
<name>A0A1H1WL05_9ACTN</name>
<dbReference type="InterPro" id="IPR006059">
    <property type="entry name" value="SBP"/>
</dbReference>
<keyword evidence="4" id="KW-0732">Signal</keyword>
<accession>A0A1H1WL05</accession>
<dbReference type="EMBL" id="LT629732">
    <property type="protein sequence ID" value="SDS96859.1"/>
    <property type="molecule type" value="Genomic_DNA"/>
</dbReference>
<dbReference type="OrthoDB" id="3655235at2"/>
<sequence>MNDLNHSGFPTRAGLASRRSVLRWALTGAAATGAAPLLAACGGSSGGGGSTKDGGQVTLKVVGFEVNPDEKGGALDKAYKKFLADFQRKHPTIKIESLPTPPEFDTKIIVDLASGTAPDLWAQDASSLAPLIERQLLLDMRKAREKLPSLDLGRFFPSVLAIHKQKDGAIYGLPNDFTPMVVYYNADLLRKAGATPPAAGWSWEDHLALAQQLTRDEKGRASTDAGFDPGKVTQWGYRAGKYAYQWVFKVWQNGGDVLSPDRTTASGYLDSPATLEALQWHADLVRKHKVAPNPSTLDSLTQKSSFAAQFVAGKFAMYDSGHWELVGLSDSEGYKPELVGVVEQPRRKTDATVLYESSFVVRHDLPDDKLAAVAKFVEAATNRGYQDTKAITGIALSANQAAAKASLDNPKSQFAQLDKVFVAATAKGRPPSGSKVAKYPTVEKRLDEMMDRILRGGAVEAEAAKTVKLVDQELKAK</sequence>
<organism evidence="5 6">
    <name type="scientific">Actinopolymorpha singaporensis</name>
    <dbReference type="NCBI Taxonomy" id="117157"/>
    <lineage>
        <taxon>Bacteria</taxon>
        <taxon>Bacillati</taxon>
        <taxon>Actinomycetota</taxon>
        <taxon>Actinomycetes</taxon>
        <taxon>Propionibacteriales</taxon>
        <taxon>Actinopolymorphaceae</taxon>
        <taxon>Actinopolymorpha</taxon>
    </lineage>
</organism>
<keyword evidence="3" id="KW-0813">Transport</keyword>
<dbReference type="AlphaFoldDB" id="A0A1H1WL05"/>